<organism evidence="2 3">
    <name type="scientific">Nitrosomonas ureae</name>
    <dbReference type="NCBI Taxonomy" id="44577"/>
    <lineage>
        <taxon>Bacteria</taxon>
        <taxon>Pseudomonadati</taxon>
        <taxon>Pseudomonadota</taxon>
        <taxon>Betaproteobacteria</taxon>
        <taxon>Nitrosomonadales</taxon>
        <taxon>Nitrosomonadaceae</taxon>
        <taxon>Nitrosomonas</taxon>
    </lineage>
</organism>
<proteinExistence type="predicted"/>
<name>A0A285BZG4_9PROT</name>
<dbReference type="RefSeq" id="WP_096293360.1">
    <property type="nucleotide sequence ID" value="NZ_LT907782.1"/>
</dbReference>
<dbReference type="InterPro" id="IPR023824">
    <property type="entry name" value="CHP04073_exosortase-affil"/>
</dbReference>
<dbReference type="OrthoDB" id="8548499at2"/>
<reference evidence="2 3" key="1">
    <citation type="submission" date="2017-08" db="EMBL/GenBank/DDBJ databases">
        <authorList>
            <person name="de Groot N.N."/>
        </authorList>
    </citation>
    <scope>NUCLEOTIDE SEQUENCE [LARGE SCALE GENOMIC DNA]</scope>
    <source>
        <strain evidence="2 3">Nm15</strain>
    </source>
</reference>
<feature type="signal peptide" evidence="1">
    <location>
        <begin position="1"/>
        <end position="20"/>
    </location>
</feature>
<dbReference type="AlphaFoldDB" id="A0A285BZG4"/>
<sequence>MIKLSLIASLFFLLSSHAFTSENYFINSGVKFVSGVTNAATGFTELPKTVIVTSQTDGPLYGFTSGIAQGLLHTVGRSLIGIHDAATFMIPTNSPLKPLYVWQDLSTESSY</sequence>
<dbReference type="EMBL" id="LT907782">
    <property type="protein sequence ID" value="SNX60707.1"/>
    <property type="molecule type" value="Genomic_DNA"/>
</dbReference>
<evidence type="ECO:0000256" key="1">
    <source>
        <dbReference type="SAM" id="SignalP"/>
    </source>
</evidence>
<gene>
    <name evidence="2" type="ORF">SAMN06296273_2178</name>
</gene>
<keyword evidence="1" id="KW-0732">Signal</keyword>
<evidence type="ECO:0000313" key="2">
    <source>
        <dbReference type="EMBL" id="SNX60707.1"/>
    </source>
</evidence>
<dbReference type="NCBIfam" id="TIGR04073">
    <property type="entry name" value="exo_TIGR04073"/>
    <property type="match status" value="1"/>
</dbReference>
<evidence type="ECO:0000313" key="3">
    <source>
        <dbReference type="Proteomes" id="UP000242498"/>
    </source>
</evidence>
<feature type="chain" id="PRO_5013375217" evidence="1">
    <location>
        <begin position="21"/>
        <end position="111"/>
    </location>
</feature>
<dbReference type="Proteomes" id="UP000242498">
    <property type="component" value="Chromosome I"/>
</dbReference>
<protein>
    <submittedName>
        <fullName evidence="2">Putative exosortase-associated protein, TIGR04073 family</fullName>
    </submittedName>
</protein>
<accession>A0A285BZG4</accession>